<evidence type="ECO:0000259" key="5">
    <source>
        <dbReference type="Pfam" id="PF00389"/>
    </source>
</evidence>
<evidence type="ECO:0000256" key="2">
    <source>
        <dbReference type="ARBA" id="ARBA00023002"/>
    </source>
</evidence>
<feature type="domain" description="D-isomer specific 2-hydroxyacid dehydrogenase catalytic" evidence="5">
    <location>
        <begin position="35"/>
        <end position="318"/>
    </location>
</feature>
<keyword evidence="3" id="KW-0520">NAD</keyword>
<evidence type="ECO:0000259" key="6">
    <source>
        <dbReference type="Pfam" id="PF02826"/>
    </source>
</evidence>
<evidence type="ECO:0000256" key="1">
    <source>
        <dbReference type="ARBA" id="ARBA00005854"/>
    </source>
</evidence>
<proteinExistence type="inferred from homology"/>
<evidence type="ECO:0000313" key="8">
    <source>
        <dbReference type="Proteomes" id="UP000306509"/>
    </source>
</evidence>
<dbReference type="Proteomes" id="UP000306509">
    <property type="component" value="Unassembled WGS sequence"/>
</dbReference>
<evidence type="ECO:0000256" key="3">
    <source>
        <dbReference type="ARBA" id="ARBA00023027"/>
    </source>
</evidence>
<sequence>MKKVKKVLVTATNYSKYCAPGKKLLMDYGCEIIENPYQRPLQFEELKDLTGDADGVIGGVESWNEELYKLSPNLKGIARFGVGVDNIDLKGARDHGITVTNCPGVNAPAVAEQTVSLMLCLTRQIPCLYNAVREGRWDRTMSHELRSRTVGLLGFGAIARNVAKRLMGFEPRVIAYDKYPDYRQAEQYGVELVSMEEVLRNSDIISLHLPANEETRHIINEKTISGMKDGVLLVNTARGSLVDEAALAEALRSGKAGGIGTDVFEQEPADLTNPLFSFPQYIATPHTSAETFENCEETSLVTAKALIDIFEGRVPENKLEV</sequence>
<dbReference type="PANTHER" id="PTHR42938">
    <property type="entry name" value="FORMATE DEHYDROGENASE 1"/>
    <property type="match status" value="1"/>
</dbReference>
<name>A0A4U8Q742_9FIRM</name>
<dbReference type="PROSITE" id="PS00670">
    <property type="entry name" value="D_2_HYDROXYACID_DH_2"/>
    <property type="match status" value="1"/>
</dbReference>
<dbReference type="InterPro" id="IPR006139">
    <property type="entry name" value="D-isomer_2_OHA_DH_cat_dom"/>
</dbReference>
<dbReference type="PROSITE" id="PS00671">
    <property type="entry name" value="D_2_HYDROXYACID_DH_3"/>
    <property type="match status" value="1"/>
</dbReference>
<gene>
    <name evidence="7" type="primary">serA</name>
    <name evidence="7" type="ORF">DSM106044_02805</name>
</gene>
<dbReference type="FunFam" id="3.40.50.720:FF:000203">
    <property type="entry name" value="D-3-phosphoglycerate dehydrogenase (SerA)"/>
    <property type="match status" value="1"/>
</dbReference>
<dbReference type="GO" id="GO:0051287">
    <property type="term" value="F:NAD binding"/>
    <property type="evidence" value="ECO:0007669"/>
    <property type="project" value="InterPro"/>
</dbReference>
<dbReference type="CDD" id="cd12172">
    <property type="entry name" value="PGDH_like_2"/>
    <property type="match status" value="1"/>
</dbReference>
<keyword evidence="2 4" id="KW-0560">Oxidoreductase</keyword>
<dbReference type="EC" id="1.1.1.95" evidence="7"/>
<reference evidence="7 8" key="1">
    <citation type="journal article" date="2019" name="Anaerobe">
        <title>Detection of Robinsoniella peoriensis in multiple bone samples of a trauma patient.</title>
        <authorList>
            <person name="Schrottner P."/>
            <person name="Hartwich K."/>
            <person name="Bunk B."/>
            <person name="Schober I."/>
            <person name="Helbig S."/>
            <person name="Rudolph W.W."/>
            <person name="Gunzer F."/>
        </authorList>
    </citation>
    <scope>NUCLEOTIDE SEQUENCE [LARGE SCALE GENOMIC DNA]</scope>
    <source>
        <strain evidence="7 8">DSM 106044</strain>
    </source>
</reference>
<dbReference type="Pfam" id="PF02826">
    <property type="entry name" value="2-Hacid_dh_C"/>
    <property type="match status" value="1"/>
</dbReference>
<dbReference type="Gene3D" id="3.40.50.720">
    <property type="entry name" value="NAD(P)-binding Rossmann-like Domain"/>
    <property type="match status" value="2"/>
</dbReference>
<dbReference type="InterPro" id="IPR036291">
    <property type="entry name" value="NAD(P)-bd_dom_sf"/>
</dbReference>
<feature type="domain" description="D-isomer specific 2-hydroxyacid dehydrogenase NAD-binding" evidence="6">
    <location>
        <begin position="115"/>
        <end position="288"/>
    </location>
</feature>
<dbReference type="AlphaFoldDB" id="A0A4U8Q742"/>
<protein>
    <submittedName>
        <fullName evidence="7">D-3-phosphoglycerate dehydrogenase</fullName>
        <ecNumber evidence="7">1.1.1.95</ecNumber>
    </submittedName>
</protein>
<dbReference type="STRING" id="180332.GCA_000797495_05832"/>
<dbReference type="RefSeq" id="WP_138002653.1">
    <property type="nucleotide sequence ID" value="NZ_QGQD01000056.1"/>
</dbReference>
<dbReference type="InterPro" id="IPR029753">
    <property type="entry name" value="D-isomer_DH_CS"/>
</dbReference>
<comment type="similarity">
    <text evidence="1 4">Belongs to the D-isomer specific 2-hydroxyacid dehydrogenase family.</text>
</comment>
<dbReference type="SUPFAM" id="SSF52283">
    <property type="entry name" value="Formate/glycerate dehydrogenase catalytic domain-like"/>
    <property type="match status" value="1"/>
</dbReference>
<dbReference type="Pfam" id="PF00389">
    <property type="entry name" value="2-Hacid_dh"/>
    <property type="match status" value="1"/>
</dbReference>
<dbReference type="InterPro" id="IPR006140">
    <property type="entry name" value="D-isomer_DH_NAD-bd"/>
</dbReference>
<evidence type="ECO:0000313" key="7">
    <source>
        <dbReference type="EMBL" id="TLD00319.1"/>
    </source>
</evidence>
<organism evidence="7 8">
    <name type="scientific">Robinsoniella peoriensis</name>
    <dbReference type="NCBI Taxonomy" id="180332"/>
    <lineage>
        <taxon>Bacteria</taxon>
        <taxon>Bacillati</taxon>
        <taxon>Bacillota</taxon>
        <taxon>Clostridia</taxon>
        <taxon>Lachnospirales</taxon>
        <taxon>Lachnospiraceae</taxon>
        <taxon>Robinsoniella</taxon>
    </lineage>
</organism>
<accession>A0A4U8Q742</accession>
<comment type="caution">
    <text evidence="7">The sequence shown here is derived from an EMBL/GenBank/DDBJ whole genome shotgun (WGS) entry which is preliminary data.</text>
</comment>
<keyword evidence="8" id="KW-1185">Reference proteome</keyword>
<dbReference type="SUPFAM" id="SSF51735">
    <property type="entry name" value="NAD(P)-binding Rossmann-fold domains"/>
    <property type="match status" value="1"/>
</dbReference>
<dbReference type="PANTHER" id="PTHR42938:SF47">
    <property type="entry name" value="HYDROXYPYRUVATE REDUCTASE"/>
    <property type="match status" value="1"/>
</dbReference>
<evidence type="ECO:0000256" key="4">
    <source>
        <dbReference type="RuleBase" id="RU003719"/>
    </source>
</evidence>
<dbReference type="EMBL" id="QGQD01000056">
    <property type="protein sequence ID" value="TLD00319.1"/>
    <property type="molecule type" value="Genomic_DNA"/>
</dbReference>
<dbReference type="GO" id="GO:0004617">
    <property type="term" value="F:phosphoglycerate dehydrogenase activity"/>
    <property type="evidence" value="ECO:0007669"/>
    <property type="project" value="UniProtKB-EC"/>
</dbReference>